<accession>A0A1I6G7R7</accession>
<keyword evidence="3" id="KW-1185">Reference proteome</keyword>
<feature type="transmembrane region" description="Helical" evidence="1">
    <location>
        <begin position="26"/>
        <end position="45"/>
    </location>
</feature>
<sequence length="54" mass="6226">MIYPLIIAVVGFAAMLSGIWEQTLSTIIVGIIMQLVGWIWFFLVWRKEKQKGQT</sequence>
<name>A0A1I6G7R7_9GAMM</name>
<proteinExistence type="predicted"/>
<evidence type="ECO:0000256" key="1">
    <source>
        <dbReference type="SAM" id="Phobius"/>
    </source>
</evidence>
<keyword evidence="1" id="KW-1133">Transmembrane helix</keyword>
<evidence type="ECO:0000313" key="2">
    <source>
        <dbReference type="EMBL" id="SFR38243.1"/>
    </source>
</evidence>
<dbReference type="EMBL" id="FOYU01000001">
    <property type="protein sequence ID" value="SFR38243.1"/>
    <property type="molecule type" value="Genomic_DNA"/>
</dbReference>
<evidence type="ECO:0000313" key="3">
    <source>
        <dbReference type="Proteomes" id="UP000199424"/>
    </source>
</evidence>
<feature type="transmembrane region" description="Helical" evidence="1">
    <location>
        <begin position="5"/>
        <end position="20"/>
    </location>
</feature>
<dbReference type="Proteomes" id="UP000199424">
    <property type="component" value="Unassembled WGS sequence"/>
</dbReference>
<protein>
    <submittedName>
        <fullName evidence="2">Uncharacterized protein</fullName>
    </submittedName>
</protein>
<organism evidence="2 3">
    <name type="scientific">Pseudidiomarina maritima</name>
    <dbReference type="NCBI Taxonomy" id="519453"/>
    <lineage>
        <taxon>Bacteria</taxon>
        <taxon>Pseudomonadati</taxon>
        <taxon>Pseudomonadota</taxon>
        <taxon>Gammaproteobacteria</taxon>
        <taxon>Alteromonadales</taxon>
        <taxon>Idiomarinaceae</taxon>
        <taxon>Pseudidiomarina</taxon>
    </lineage>
</organism>
<dbReference type="AlphaFoldDB" id="A0A1I6G7R7"/>
<keyword evidence="1" id="KW-0812">Transmembrane</keyword>
<keyword evidence="1" id="KW-0472">Membrane</keyword>
<dbReference type="RefSeq" id="WP_177203770.1">
    <property type="nucleotide sequence ID" value="NZ_FOYU01000001.1"/>
</dbReference>
<reference evidence="3" key="1">
    <citation type="submission" date="2016-10" db="EMBL/GenBank/DDBJ databases">
        <authorList>
            <person name="Varghese N."/>
            <person name="Submissions S."/>
        </authorList>
    </citation>
    <scope>NUCLEOTIDE SEQUENCE [LARGE SCALE GENOMIC DNA]</scope>
    <source>
        <strain evidence="3">CGMCC 1.7285</strain>
    </source>
</reference>
<gene>
    <name evidence="2" type="ORF">SAMN04488070_0269</name>
</gene>